<dbReference type="Pfam" id="PF08357">
    <property type="entry name" value="SEFIR"/>
    <property type="match status" value="1"/>
</dbReference>
<feature type="compositionally biased region" description="Basic and acidic residues" evidence="2">
    <location>
        <begin position="893"/>
        <end position="902"/>
    </location>
</feature>
<feature type="transmembrane region" description="Helical" evidence="3">
    <location>
        <begin position="971"/>
        <end position="989"/>
    </location>
</feature>
<proteinExistence type="predicted"/>
<dbReference type="PROSITE" id="PS51534">
    <property type="entry name" value="SEFIR"/>
    <property type="match status" value="1"/>
</dbReference>
<reference evidence="5 6" key="1">
    <citation type="submission" date="2022-10" db="EMBL/GenBank/DDBJ databases">
        <title>Luteolibacter flavescens strain MCCC 1K03193, whole genome shotgun sequencing project.</title>
        <authorList>
            <person name="Zhao G."/>
            <person name="Shen L."/>
        </authorList>
    </citation>
    <scope>NUCLEOTIDE SEQUENCE [LARGE SCALE GENOMIC DNA]</scope>
    <source>
        <strain evidence="5 6">MCCC 1K03193</strain>
    </source>
</reference>
<keyword evidence="3" id="KW-0812">Transmembrane</keyword>
<evidence type="ECO:0000256" key="3">
    <source>
        <dbReference type="SAM" id="Phobius"/>
    </source>
</evidence>
<evidence type="ECO:0000313" key="6">
    <source>
        <dbReference type="Proteomes" id="UP001207930"/>
    </source>
</evidence>
<feature type="transmembrane region" description="Helical" evidence="3">
    <location>
        <begin position="1259"/>
        <end position="1278"/>
    </location>
</feature>
<comment type="caution">
    <text evidence="5">The sequence shown here is derived from an EMBL/GenBank/DDBJ whole genome shotgun (WGS) entry which is preliminary data.</text>
</comment>
<dbReference type="InterPro" id="IPR011646">
    <property type="entry name" value="KAP_P-loop"/>
</dbReference>
<feature type="transmembrane region" description="Helical" evidence="3">
    <location>
        <begin position="996"/>
        <end position="1016"/>
    </location>
</feature>
<feature type="transmembrane region" description="Helical" evidence="3">
    <location>
        <begin position="1078"/>
        <end position="1098"/>
    </location>
</feature>
<dbReference type="SUPFAM" id="SSF52200">
    <property type="entry name" value="Toll/Interleukin receptor TIR domain"/>
    <property type="match status" value="1"/>
</dbReference>
<dbReference type="InterPro" id="IPR035897">
    <property type="entry name" value="Toll_tir_struct_dom_sf"/>
</dbReference>
<feature type="coiled-coil region" evidence="1">
    <location>
        <begin position="1105"/>
        <end position="1143"/>
    </location>
</feature>
<dbReference type="InterPro" id="IPR013568">
    <property type="entry name" value="SEFIR_dom"/>
</dbReference>
<dbReference type="EMBL" id="JAPDDS010000001">
    <property type="protein sequence ID" value="MCW1883095.1"/>
    <property type="molecule type" value="Genomic_DNA"/>
</dbReference>
<dbReference type="Pfam" id="PF07693">
    <property type="entry name" value="KAP_NTPase"/>
    <property type="match status" value="1"/>
</dbReference>
<evidence type="ECO:0000256" key="1">
    <source>
        <dbReference type="SAM" id="Coils"/>
    </source>
</evidence>
<dbReference type="RefSeq" id="WP_264499059.1">
    <property type="nucleotide sequence ID" value="NZ_JAPDDS010000001.1"/>
</dbReference>
<organism evidence="5 6">
    <name type="scientific">Luteolibacter flavescens</name>
    <dbReference type="NCBI Taxonomy" id="1859460"/>
    <lineage>
        <taxon>Bacteria</taxon>
        <taxon>Pseudomonadati</taxon>
        <taxon>Verrucomicrobiota</taxon>
        <taxon>Verrucomicrobiia</taxon>
        <taxon>Verrucomicrobiales</taxon>
        <taxon>Verrucomicrobiaceae</taxon>
        <taxon>Luteolibacter</taxon>
    </lineage>
</organism>
<name>A0ABT3FHR0_9BACT</name>
<feature type="region of interest" description="Disordered" evidence="2">
    <location>
        <begin position="882"/>
        <end position="902"/>
    </location>
</feature>
<gene>
    <name evidence="5" type="ORF">OKA04_00035</name>
</gene>
<evidence type="ECO:0000256" key="2">
    <source>
        <dbReference type="SAM" id="MobiDB-lite"/>
    </source>
</evidence>
<dbReference type="Proteomes" id="UP001207930">
    <property type="component" value="Unassembled WGS sequence"/>
</dbReference>
<evidence type="ECO:0000313" key="5">
    <source>
        <dbReference type="EMBL" id="MCW1883095.1"/>
    </source>
</evidence>
<keyword evidence="3" id="KW-0472">Membrane</keyword>
<keyword evidence="1" id="KW-0175">Coiled coil</keyword>
<keyword evidence="3" id="KW-1133">Transmembrane helix</keyword>
<protein>
    <submittedName>
        <fullName evidence="5">P-loop NTPase fold protein</fullName>
    </submittedName>
</protein>
<sequence>MPSAFITYRRADDARNDRVQSLAKRLRKNGIEVFFDQFHEVESGETKIDWRAWTSEYINRADKILIIGSKDCFETFTETAEPDPERITIHAVDRIYEMKERAPHRFQDVRIVYSDPDELNYVTPWLESRRQYHENDDFAELVSWIKGTDVRTPKEPGMLTAAIGGDLIEREDYRIVVQDACDAARVRPVFTGRIRSGSSPDTREALDIVDDADIFIGVFVPRPRGEGPFREVDFERAMARKRAGALRDILVFHPEEISITGGRKDGFISPIRADVVSPAGKTDFLTWHFRSLGDLREIVTAALLHALSGGDEPLPRTPEVILFRDGLDFPWSSELVDIIHLLRERHRAAARSLRESRIAMKGFRAELTPRALFLTAMIHAAEKAAGSDSESPDDVFGNLLSTGVTPDWRNFNALLTEEFFRGGEPSPARDEPMESEIDPSLHDLAERCKALVEVVAGDQGLIRGHHLLAAMLEPGESDLLAGSMILRRGDVIHAGQAFWVLANVVYQEIAPQERAGEWQKVLSELATWIDWNNESLETFEAVRELLTNPPTGLAIRREPVKREKLDPEHLFRMRRAARDGISPVETRDLTLTPEDAARVRDFLRSVEGFTPSACCWKIGHNAWEDCAGLHEAKSSPTVTASSIYIAFIEVGLAEQPLVKSGDIEISLPASYVEQLGLTADDLDELRSVEVARMVPHYPQPSGVEAGETAVILWREAARIAGKCRREGSWIAARHLLAAFLSLNSSPAGRRIHEELKRLGFDPEKAGDILIEHLSSQDEDHDTPWQSVLESAGCDKDSTAVALGKGLGPSRYNALCLDIDRTAESIATIFLSGRRPRENSDQESRTTDFIFALYGEWGRGKSTLMKKVSELLQDHKEIPRLTAQLNSQTGDDTGDTKKDETELKRPGSVSVFFHGHPEPHPSYAVVDFSAWRFPSRPEVWVHLYERIREAAENHSWLQRLRLSFRCGLLESGWWPLVSGVLLLVVARLALGEWMHHIWSIAGWVGALLILGFLFRAWKIGYVVTRGYLKVPEYADKLGLQAVVGRDLKRLLQLWITPASEKADPDLDWVDFRPGKLGSWMRLAVRLLVIVSAVAACWSIDKAHSGKMAAYQQAKSAEDARTKAEQEARLQTEKEADDRRQLEEELARRAAMLEILPSIDFNGAPQRWRIPEKLPAPHSEAQLLPSPWPGTANWSPVLPLIHSFEEQQARARELAMHLQQARDLALRIRQVDLSALKQVAAQIPASLLPVMPPAVKPSHPWAGYAVVVTLSLIFLLYLRVASRPLERFQTLLLTVDDLDRCDDKQMLAVIECLRLFVDDPAMSGRLQMAMLMDLDLLHEALDRRARSSPLAKGKEEGRWYRRTHREKIFLCEFALPELQEDHREQLLDSLFPLQDEEEPHEPGTMARDEPDSGRSSEPSKNPEELVRNLAGITREVAETTQELFAQVRGADRHGKELETSARDEAELFRQVKEETRELLAQIPRRSEVSSEMVGDTPRAIVPGMGEEKADAMPSPAHVSPPMPGSEDIKTARNLEARALRRVLSQVPGSHFTPRSLLMIKIRFELVRLLIHQQEPGTSLKDSIVSGIAAHLIKSILPEAKVDAIRLPENLERIVRQVTCDR</sequence>
<keyword evidence="6" id="KW-1185">Reference proteome</keyword>
<dbReference type="Gene3D" id="3.40.50.10140">
    <property type="entry name" value="Toll/interleukin-1 receptor homology (TIR) domain"/>
    <property type="match status" value="1"/>
</dbReference>
<accession>A0ABT3FHR0</accession>
<evidence type="ECO:0000259" key="4">
    <source>
        <dbReference type="PROSITE" id="PS51534"/>
    </source>
</evidence>
<feature type="region of interest" description="Disordered" evidence="2">
    <location>
        <begin position="1392"/>
        <end position="1421"/>
    </location>
</feature>
<feature type="domain" description="SEFIR" evidence="4">
    <location>
        <begin position="1"/>
        <end position="143"/>
    </location>
</feature>